<name>A0ABD1IKR9_SALDI</name>
<evidence type="ECO:0000259" key="1">
    <source>
        <dbReference type="Pfam" id="PF00646"/>
    </source>
</evidence>
<dbReference type="AlphaFoldDB" id="A0ABD1IKR9"/>
<dbReference type="Pfam" id="PF00646">
    <property type="entry name" value="F-box"/>
    <property type="match status" value="1"/>
</dbReference>
<evidence type="ECO:0000313" key="3">
    <source>
        <dbReference type="Proteomes" id="UP001567538"/>
    </source>
</evidence>
<dbReference type="Gene3D" id="1.20.1280.50">
    <property type="match status" value="1"/>
</dbReference>
<comment type="caution">
    <text evidence="2">The sequence shown here is derived from an EMBL/GenBank/DDBJ whole genome shotgun (WGS) entry which is preliminary data.</text>
</comment>
<feature type="domain" description="F-box" evidence="1">
    <location>
        <begin position="21"/>
        <end position="55"/>
    </location>
</feature>
<dbReference type="EMBL" id="JBEAFC010000001">
    <property type="protein sequence ID" value="KAL1569301.1"/>
    <property type="molecule type" value="Genomic_DNA"/>
</dbReference>
<evidence type="ECO:0000313" key="2">
    <source>
        <dbReference type="EMBL" id="KAL1569301.1"/>
    </source>
</evidence>
<dbReference type="InterPro" id="IPR001810">
    <property type="entry name" value="F-box_dom"/>
</dbReference>
<sequence length="106" mass="12023">MPATRLCISTKIRHKTPNFREEIIAEILSRLCVKSLLRFLSVSLSWRRLISSHHLCDSHFQISTKGLIYTGRIVIATVQLQFYTLKHCSSIPSSPVQRCTIAKAVA</sequence>
<dbReference type="Proteomes" id="UP001567538">
    <property type="component" value="Unassembled WGS sequence"/>
</dbReference>
<accession>A0ABD1IKR9</accession>
<gene>
    <name evidence="2" type="ORF">AAHA92_00793</name>
</gene>
<protein>
    <submittedName>
        <fullName evidence="2">F-box/kelch-repeat protein-like protein</fullName>
    </submittedName>
</protein>
<proteinExistence type="predicted"/>
<dbReference type="SUPFAM" id="SSF81383">
    <property type="entry name" value="F-box domain"/>
    <property type="match status" value="1"/>
</dbReference>
<reference evidence="2 3" key="1">
    <citation type="submission" date="2024-06" db="EMBL/GenBank/DDBJ databases">
        <title>A chromosome level genome sequence of Diviner's sage (Salvia divinorum).</title>
        <authorList>
            <person name="Ford S.A."/>
            <person name="Ro D.-K."/>
            <person name="Ness R.W."/>
            <person name="Phillips M.A."/>
        </authorList>
    </citation>
    <scope>NUCLEOTIDE SEQUENCE [LARGE SCALE GENOMIC DNA]</scope>
    <source>
        <strain evidence="2">SAF-2024a</strain>
        <tissue evidence="2">Leaf</tissue>
    </source>
</reference>
<organism evidence="2 3">
    <name type="scientific">Salvia divinorum</name>
    <name type="common">Maria pastora</name>
    <name type="synonym">Diviner's sage</name>
    <dbReference type="NCBI Taxonomy" id="28513"/>
    <lineage>
        <taxon>Eukaryota</taxon>
        <taxon>Viridiplantae</taxon>
        <taxon>Streptophyta</taxon>
        <taxon>Embryophyta</taxon>
        <taxon>Tracheophyta</taxon>
        <taxon>Spermatophyta</taxon>
        <taxon>Magnoliopsida</taxon>
        <taxon>eudicotyledons</taxon>
        <taxon>Gunneridae</taxon>
        <taxon>Pentapetalae</taxon>
        <taxon>asterids</taxon>
        <taxon>lamiids</taxon>
        <taxon>Lamiales</taxon>
        <taxon>Lamiaceae</taxon>
        <taxon>Nepetoideae</taxon>
        <taxon>Mentheae</taxon>
        <taxon>Salviinae</taxon>
        <taxon>Salvia</taxon>
        <taxon>Salvia subgen. Calosphace</taxon>
    </lineage>
</organism>
<keyword evidence="3" id="KW-1185">Reference proteome</keyword>
<dbReference type="InterPro" id="IPR036047">
    <property type="entry name" value="F-box-like_dom_sf"/>
</dbReference>